<keyword evidence="1 3" id="KW-0597">Phosphoprotein</keyword>
<dbReference type="PROSITE" id="PS50043">
    <property type="entry name" value="HTH_LUXR_2"/>
    <property type="match status" value="1"/>
</dbReference>
<dbReference type="SUPFAM" id="SSF52172">
    <property type="entry name" value="CheY-like"/>
    <property type="match status" value="1"/>
</dbReference>
<evidence type="ECO:0000256" key="2">
    <source>
        <dbReference type="ARBA" id="ARBA00023125"/>
    </source>
</evidence>
<dbReference type="InterPro" id="IPR039420">
    <property type="entry name" value="WalR-like"/>
</dbReference>
<dbReference type="AlphaFoldDB" id="A0A6J4VFL1"/>
<dbReference type="GO" id="GO:0000160">
    <property type="term" value="P:phosphorelay signal transduction system"/>
    <property type="evidence" value="ECO:0007669"/>
    <property type="project" value="InterPro"/>
</dbReference>
<feature type="domain" description="HTH luxR-type" evidence="4">
    <location>
        <begin position="146"/>
        <end position="211"/>
    </location>
</feature>
<protein>
    <recommendedName>
        <fullName evidence="7">Two-component transcriptional response regulator, LuxR family</fullName>
    </recommendedName>
</protein>
<feature type="modified residue" description="4-aspartylphosphate" evidence="3">
    <location>
        <position position="54"/>
    </location>
</feature>
<dbReference type="InterPro" id="IPR058245">
    <property type="entry name" value="NreC/VraR/RcsB-like_REC"/>
</dbReference>
<dbReference type="Pfam" id="PF00196">
    <property type="entry name" value="GerE"/>
    <property type="match status" value="1"/>
</dbReference>
<dbReference type="CDD" id="cd06170">
    <property type="entry name" value="LuxR_C_like"/>
    <property type="match status" value="1"/>
</dbReference>
<evidence type="ECO:0008006" key="7">
    <source>
        <dbReference type="Google" id="ProtNLM"/>
    </source>
</evidence>
<dbReference type="PANTHER" id="PTHR43214">
    <property type="entry name" value="TWO-COMPONENT RESPONSE REGULATOR"/>
    <property type="match status" value="1"/>
</dbReference>
<evidence type="ECO:0000313" key="6">
    <source>
        <dbReference type="EMBL" id="CAA9577660.1"/>
    </source>
</evidence>
<evidence type="ECO:0000256" key="3">
    <source>
        <dbReference type="PROSITE-ProRule" id="PRU00169"/>
    </source>
</evidence>
<dbReference type="PRINTS" id="PR00038">
    <property type="entry name" value="HTHLUXR"/>
</dbReference>
<dbReference type="InterPro" id="IPR000792">
    <property type="entry name" value="Tscrpt_reg_LuxR_C"/>
</dbReference>
<name>A0A6J4VFL1_9BACT</name>
<dbReference type="Pfam" id="PF00072">
    <property type="entry name" value="Response_reg"/>
    <property type="match status" value="1"/>
</dbReference>
<dbReference type="CDD" id="cd17535">
    <property type="entry name" value="REC_NarL-like"/>
    <property type="match status" value="1"/>
</dbReference>
<evidence type="ECO:0000256" key="1">
    <source>
        <dbReference type="ARBA" id="ARBA00022553"/>
    </source>
</evidence>
<dbReference type="PROSITE" id="PS50110">
    <property type="entry name" value="RESPONSE_REGULATORY"/>
    <property type="match status" value="1"/>
</dbReference>
<dbReference type="InterPro" id="IPR016032">
    <property type="entry name" value="Sig_transdc_resp-reg_C-effctor"/>
</dbReference>
<dbReference type="SUPFAM" id="SSF46894">
    <property type="entry name" value="C-terminal effector domain of the bipartite response regulators"/>
    <property type="match status" value="1"/>
</dbReference>
<dbReference type="EMBL" id="CADCWM010000718">
    <property type="protein sequence ID" value="CAA9577660.1"/>
    <property type="molecule type" value="Genomic_DNA"/>
</dbReference>
<dbReference type="SMART" id="SM00421">
    <property type="entry name" value="HTH_LUXR"/>
    <property type="match status" value="1"/>
</dbReference>
<dbReference type="GO" id="GO:0006355">
    <property type="term" value="P:regulation of DNA-templated transcription"/>
    <property type="evidence" value="ECO:0007669"/>
    <property type="project" value="InterPro"/>
</dbReference>
<feature type="domain" description="Response regulatory" evidence="5">
    <location>
        <begin position="3"/>
        <end position="123"/>
    </location>
</feature>
<evidence type="ECO:0000259" key="5">
    <source>
        <dbReference type="PROSITE" id="PS50110"/>
    </source>
</evidence>
<keyword evidence="2" id="KW-0238">DNA-binding</keyword>
<dbReference type="InterPro" id="IPR011006">
    <property type="entry name" value="CheY-like_superfamily"/>
</dbReference>
<dbReference type="GO" id="GO:0003677">
    <property type="term" value="F:DNA binding"/>
    <property type="evidence" value="ECO:0007669"/>
    <property type="project" value="UniProtKB-KW"/>
</dbReference>
<dbReference type="InterPro" id="IPR001789">
    <property type="entry name" value="Sig_transdc_resp-reg_receiver"/>
</dbReference>
<dbReference type="PANTHER" id="PTHR43214:SF43">
    <property type="entry name" value="TWO-COMPONENT RESPONSE REGULATOR"/>
    <property type="match status" value="1"/>
</dbReference>
<proteinExistence type="predicted"/>
<accession>A0A6J4VFL1</accession>
<sequence>MIRVIVVDDHPIVRQGLAAVLDDEPDFQVVGAAASAEEALAVAARERPDVAILDLELAGLGGGLDGVAAIPRLAEASPATRVLVFTAYDTDERVFSALRAGARGYLLKGAPTEEIARGIRAVHAGGSHLEPRVAAKVLAELHGGRRGAQSSPLSEREREVLRHIAAGLSNKEIGRALSISERTARFHVTSILNKLGASTRAQAVALATQRGLL</sequence>
<dbReference type="Gene3D" id="3.40.50.2300">
    <property type="match status" value="1"/>
</dbReference>
<gene>
    <name evidence="6" type="ORF">AVDCRST_MAG88-2975</name>
</gene>
<evidence type="ECO:0000259" key="4">
    <source>
        <dbReference type="PROSITE" id="PS50043"/>
    </source>
</evidence>
<dbReference type="SMART" id="SM00448">
    <property type="entry name" value="REC"/>
    <property type="match status" value="1"/>
</dbReference>
<reference evidence="6" key="1">
    <citation type="submission" date="2020-02" db="EMBL/GenBank/DDBJ databases">
        <authorList>
            <person name="Meier V. D."/>
        </authorList>
    </citation>
    <scope>NUCLEOTIDE SEQUENCE</scope>
    <source>
        <strain evidence="6">AVDCRST_MAG88</strain>
    </source>
</reference>
<organism evidence="6">
    <name type="scientific">uncultured Thermomicrobiales bacterium</name>
    <dbReference type="NCBI Taxonomy" id="1645740"/>
    <lineage>
        <taxon>Bacteria</taxon>
        <taxon>Pseudomonadati</taxon>
        <taxon>Thermomicrobiota</taxon>
        <taxon>Thermomicrobia</taxon>
        <taxon>Thermomicrobiales</taxon>
        <taxon>environmental samples</taxon>
    </lineage>
</organism>